<reference evidence="18 19" key="1">
    <citation type="journal article" date="2016" name="Nat. Commun.">
        <title>Thousands of microbial genomes shed light on interconnected biogeochemical processes in an aquifer system.</title>
        <authorList>
            <person name="Anantharaman K."/>
            <person name="Brown C.T."/>
            <person name="Hug L.A."/>
            <person name="Sharon I."/>
            <person name="Castelle C.J."/>
            <person name="Probst A.J."/>
            <person name="Thomas B.C."/>
            <person name="Singh A."/>
            <person name="Wilkins M.J."/>
            <person name="Karaoz U."/>
            <person name="Brodie E.L."/>
            <person name="Williams K.H."/>
            <person name="Hubbard S.S."/>
            <person name="Banfield J.F."/>
        </authorList>
    </citation>
    <scope>NUCLEOTIDE SEQUENCE [LARGE SCALE GENOMIC DNA]</scope>
</reference>
<proteinExistence type="inferred from homology"/>
<evidence type="ECO:0000256" key="3">
    <source>
        <dbReference type="ARBA" id="ARBA00004742"/>
    </source>
</evidence>
<evidence type="ECO:0000256" key="13">
    <source>
        <dbReference type="ARBA" id="ARBA00033470"/>
    </source>
</evidence>
<name>A0A1F7GAY1_9BACT</name>
<comment type="pathway">
    <text evidence="3">Carbohydrate biosynthesis; gluconeogenesis.</text>
</comment>
<keyword evidence="8" id="KW-0479">Metal-binding</keyword>
<dbReference type="InterPro" id="IPR018274">
    <property type="entry name" value="PEP_util_AS"/>
</dbReference>
<comment type="cofactor">
    <cofactor evidence="1">
        <name>Mg(2+)</name>
        <dbReference type="ChEBI" id="CHEBI:18420"/>
    </cofactor>
</comment>
<dbReference type="GO" id="GO:0005524">
    <property type="term" value="F:ATP binding"/>
    <property type="evidence" value="ECO:0007669"/>
    <property type="project" value="UniProtKB-KW"/>
</dbReference>
<dbReference type="EMBL" id="MFZF01000024">
    <property type="protein sequence ID" value="OGK15812.1"/>
    <property type="molecule type" value="Genomic_DNA"/>
</dbReference>
<dbReference type="Pfam" id="PF00391">
    <property type="entry name" value="PEP-utilizers"/>
    <property type="match status" value="1"/>
</dbReference>
<dbReference type="EC" id="2.7.9.2" evidence="5"/>
<dbReference type="NCBIfam" id="TIGR01418">
    <property type="entry name" value="PEP_synth"/>
    <property type="match status" value="1"/>
</dbReference>
<evidence type="ECO:0000313" key="19">
    <source>
        <dbReference type="Proteomes" id="UP000178372"/>
    </source>
</evidence>
<comment type="function">
    <text evidence="2">Catalyzes the phosphorylation of pyruvate to phosphoenolpyruvate.</text>
</comment>
<evidence type="ECO:0000256" key="9">
    <source>
        <dbReference type="ARBA" id="ARBA00022741"/>
    </source>
</evidence>
<dbReference type="FunFam" id="3.30.1490.20:FF:000010">
    <property type="entry name" value="Phosphoenolpyruvate synthase"/>
    <property type="match status" value="1"/>
</dbReference>
<dbReference type="InterPro" id="IPR008279">
    <property type="entry name" value="PEP-util_enz_mobile_dom"/>
</dbReference>
<dbReference type="GO" id="GO:0006094">
    <property type="term" value="P:gluconeogenesis"/>
    <property type="evidence" value="ECO:0007669"/>
    <property type="project" value="UniProtKB-UniPathway"/>
</dbReference>
<evidence type="ECO:0000256" key="6">
    <source>
        <dbReference type="ARBA" id="ARBA00021623"/>
    </source>
</evidence>
<keyword evidence="11" id="KW-0067">ATP-binding</keyword>
<evidence type="ECO:0000256" key="11">
    <source>
        <dbReference type="ARBA" id="ARBA00022840"/>
    </source>
</evidence>
<keyword evidence="12" id="KW-0460">Magnesium</keyword>
<evidence type="ECO:0000256" key="1">
    <source>
        <dbReference type="ARBA" id="ARBA00001946"/>
    </source>
</evidence>
<keyword evidence="10 18" id="KW-0418">Kinase</keyword>
<feature type="domain" description="PEP-utilising enzyme mobile" evidence="15">
    <location>
        <begin position="360"/>
        <end position="430"/>
    </location>
</feature>
<accession>A0A1F7GAY1</accession>
<dbReference type="InterPro" id="IPR015813">
    <property type="entry name" value="Pyrv/PenolPyrv_kinase-like_dom"/>
</dbReference>
<dbReference type="GO" id="GO:0046872">
    <property type="term" value="F:metal ion binding"/>
    <property type="evidence" value="ECO:0007669"/>
    <property type="project" value="UniProtKB-KW"/>
</dbReference>
<sequence>MASKYIKWFSEIDKGDTATVGGKGANLGELTGAGFPVPPGFVVSSNAYFDVIEHNNLKSKIASFFAFTNLENTKELVEISRNIQSLILSSSVPKPIIHAIVDAYSRLGSDDPLVAVRSSATAEDLPSASFAGQQETYLNIKGDHILLDRIRACWASLFTERAIYYRHQNNFDHMEVGLAAVVEKMIQSDVSGIAFSIDPVTNNKSVITIEAIYGLGEYIVQGKVTPDHYEVIKKDCSILEKEIKKQTIAYERRGRKNVEIKIPLKFQEKQKLSDSQIVELGLLIKNIEKHYFFPQDIEWALEKGKLFIVQSRPITTLNNDKVDSEKHLGTVIVKGDPASPGLGVGRPVIINDPHKIDKMQRGDILIASMTDPDYVPVMKKASGIVTERGGRTSHAAIVSRELGLPAVVGAVDAIKLLSPEPVVSVNGSTGEVFRGSVRVANTSSSNAISSMKKLKTITKIYVNLAEVERAREVASLHVDGVGLLRAEFMIADIGVHPKEFIKSNTQNIFIDKLASKLKKFTQAFSPRPVVYRATDFKTNEYRNLKGGANYEPKEENPMLGYRGAARYIADRHVFKMEMEAIRQVREDGYKNLHLMIPFIRSPLELVEIKKMLLGVGLRLSQEFKLWIMVEIPSVALNLDDYVRLGIDGVSIGTNDLTMLTLGVDRDNESVAHLYKETNPAVVYLLEKIVKTAKKAGITVSVCGQAASDYADIREKLIKWGVTSLSINVDAVDRVRQEIYEFEKKIWQK</sequence>
<dbReference type="Pfam" id="PF02896">
    <property type="entry name" value="PEP-utilizers_C"/>
    <property type="match status" value="1"/>
</dbReference>
<dbReference type="PIRSF" id="PIRSF000854">
    <property type="entry name" value="PEP_synthase"/>
    <property type="match status" value="1"/>
</dbReference>
<evidence type="ECO:0000256" key="4">
    <source>
        <dbReference type="ARBA" id="ARBA00007837"/>
    </source>
</evidence>
<dbReference type="UniPathway" id="UPA00138"/>
<dbReference type="PROSITE" id="PS00370">
    <property type="entry name" value="PEP_ENZYMES_PHOS_SITE"/>
    <property type="match status" value="1"/>
</dbReference>
<keyword evidence="9" id="KW-0547">Nucleotide-binding</keyword>
<evidence type="ECO:0000256" key="8">
    <source>
        <dbReference type="ARBA" id="ARBA00022723"/>
    </source>
</evidence>
<dbReference type="InterPro" id="IPR040442">
    <property type="entry name" value="Pyrv_kinase-like_dom_sf"/>
</dbReference>
<dbReference type="PANTHER" id="PTHR43030:SF1">
    <property type="entry name" value="PHOSPHOENOLPYRUVATE SYNTHASE"/>
    <property type="match status" value="1"/>
</dbReference>
<dbReference type="NCBIfam" id="NF005057">
    <property type="entry name" value="PRK06464.1"/>
    <property type="match status" value="1"/>
</dbReference>
<evidence type="ECO:0000256" key="5">
    <source>
        <dbReference type="ARBA" id="ARBA00011996"/>
    </source>
</evidence>
<feature type="domain" description="Pyruvate phosphate dikinase AMP/ATP-binding" evidence="16">
    <location>
        <begin position="19"/>
        <end position="324"/>
    </location>
</feature>
<dbReference type="SUPFAM" id="SSF52009">
    <property type="entry name" value="Phosphohistidine domain"/>
    <property type="match status" value="1"/>
</dbReference>
<organism evidence="18 19">
    <name type="scientific">Candidatus Roizmanbacteria bacterium RIFCSPHIGHO2_01_FULL_39_12b</name>
    <dbReference type="NCBI Taxonomy" id="1802030"/>
    <lineage>
        <taxon>Bacteria</taxon>
        <taxon>Candidatus Roizmaniibacteriota</taxon>
    </lineage>
</organism>
<keyword evidence="7" id="KW-0808">Transferase</keyword>
<dbReference type="SUPFAM" id="SSF56059">
    <property type="entry name" value="Glutathione synthetase ATP-binding domain-like"/>
    <property type="match status" value="1"/>
</dbReference>
<dbReference type="Proteomes" id="UP000178372">
    <property type="component" value="Unassembled WGS sequence"/>
</dbReference>
<dbReference type="PRINTS" id="PR01736">
    <property type="entry name" value="PHPHTRNFRASE"/>
</dbReference>
<dbReference type="Gene3D" id="3.30.470.20">
    <property type="entry name" value="ATP-grasp fold, B domain"/>
    <property type="match status" value="1"/>
</dbReference>
<dbReference type="SUPFAM" id="SSF51621">
    <property type="entry name" value="Phosphoenolpyruvate/pyruvate domain"/>
    <property type="match status" value="1"/>
</dbReference>
<evidence type="ECO:0000259" key="17">
    <source>
        <dbReference type="Pfam" id="PF02896"/>
    </source>
</evidence>
<dbReference type="InterPro" id="IPR036637">
    <property type="entry name" value="Phosphohistidine_dom_sf"/>
</dbReference>
<dbReference type="InterPro" id="IPR000121">
    <property type="entry name" value="PEP_util_C"/>
</dbReference>
<dbReference type="InterPro" id="IPR002192">
    <property type="entry name" value="PPDK_AMP/ATP-bd"/>
</dbReference>
<evidence type="ECO:0000259" key="15">
    <source>
        <dbReference type="Pfam" id="PF00391"/>
    </source>
</evidence>
<evidence type="ECO:0000256" key="14">
    <source>
        <dbReference type="ARBA" id="ARBA00047700"/>
    </source>
</evidence>
<comment type="caution">
    <text evidence="18">The sequence shown here is derived from an EMBL/GenBank/DDBJ whole genome shotgun (WGS) entry which is preliminary data.</text>
</comment>
<evidence type="ECO:0000313" key="18">
    <source>
        <dbReference type="EMBL" id="OGK15812.1"/>
    </source>
</evidence>
<evidence type="ECO:0000256" key="2">
    <source>
        <dbReference type="ARBA" id="ARBA00002988"/>
    </source>
</evidence>
<dbReference type="InterPro" id="IPR013815">
    <property type="entry name" value="ATP_grasp_subdomain_1"/>
</dbReference>
<dbReference type="Gene3D" id="3.20.20.60">
    <property type="entry name" value="Phosphoenolpyruvate-binding domains"/>
    <property type="match status" value="1"/>
</dbReference>
<evidence type="ECO:0000259" key="16">
    <source>
        <dbReference type="Pfam" id="PF01326"/>
    </source>
</evidence>
<dbReference type="PANTHER" id="PTHR43030">
    <property type="entry name" value="PHOSPHOENOLPYRUVATE SYNTHASE"/>
    <property type="match status" value="1"/>
</dbReference>
<dbReference type="Gene3D" id="3.50.30.10">
    <property type="entry name" value="Phosphohistidine domain"/>
    <property type="match status" value="1"/>
</dbReference>
<evidence type="ECO:0000256" key="12">
    <source>
        <dbReference type="ARBA" id="ARBA00022842"/>
    </source>
</evidence>
<feature type="domain" description="PEP-utilising enzyme C-terminal" evidence="17">
    <location>
        <begin position="454"/>
        <end position="740"/>
    </location>
</feature>
<comment type="catalytic activity">
    <reaction evidence="14">
        <text>pyruvate + ATP + H2O = phosphoenolpyruvate + AMP + phosphate + 2 H(+)</text>
        <dbReference type="Rhea" id="RHEA:11364"/>
        <dbReference type="ChEBI" id="CHEBI:15361"/>
        <dbReference type="ChEBI" id="CHEBI:15377"/>
        <dbReference type="ChEBI" id="CHEBI:15378"/>
        <dbReference type="ChEBI" id="CHEBI:30616"/>
        <dbReference type="ChEBI" id="CHEBI:43474"/>
        <dbReference type="ChEBI" id="CHEBI:58702"/>
        <dbReference type="ChEBI" id="CHEBI:456215"/>
        <dbReference type="EC" id="2.7.9.2"/>
    </reaction>
</comment>
<protein>
    <recommendedName>
        <fullName evidence="6">Phosphoenolpyruvate synthase</fullName>
        <ecNumber evidence="5">2.7.9.2</ecNumber>
    </recommendedName>
    <alternativeName>
        <fullName evidence="13">Pyruvate, water dikinase</fullName>
    </alternativeName>
</protein>
<evidence type="ECO:0000256" key="7">
    <source>
        <dbReference type="ARBA" id="ARBA00022679"/>
    </source>
</evidence>
<dbReference type="Gene3D" id="3.30.1490.20">
    <property type="entry name" value="ATP-grasp fold, A domain"/>
    <property type="match status" value="1"/>
</dbReference>
<dbReference type="AlphaFoldDB" id="A0A1F7GAY1"/>
<dbReference type="Pfam" id="PF01326">
    <property type="entry name" value="PPDK_N"/>
    <property type="match status" value="1"/>
</dbReference>
<dbReference type="InterPro" id="IPR006319">
    <property type="entry name" value="PEP_synth"/>
</dbReference>
<comment type="similarity">
    <text evidence="4">Belongs to the PEP-utilizing enzyme family.</text>
</comment>
<keyword evidence="18" id="KW-0670">Pyruvate</keyword>
<gene>
    <name evidence="18" type="ORF">A2690_04730</name>
</gene>
<dbReference type="GO" id="GO:0008986">
    <property type="term" value="F:pyruvate, water dikinase activity"/>
    <property type="evidence" value="ECO:0007669"/>
    <property type="project" value="UniProtKB-EC"/>
</dbReference>
<evidence type="ECO:0000256" key="10">
    <source>
        <dbReference type="ARBA" id="ARBA00022777"/>
    </source>
</evidence>